<dbReference type="InterPro" id="IPR000189">
    <property type="entry name" value="Transglyc_AS"/>
</dbReference>
<dbReference type="Proteomes" id="UP000738126">
    <property type="component" value="Unassembled WGS sequence"/>
</dbReference>
<sequence length="439" mass="49169">MNRRDLLRVGLLAPVAAHAESFEAYKESQQQAFQAYKARMREAFAAYKRAHEAAFETFREELQTTWKRPEFTDRRKWVEYSADRRTQRIVDFEAEEIRLKMVDLEDAPESGAGGSHSEPAKGPGCQTEEGTPSGQGTSEPAGSQEHPSASVATAEGWSRERLRRELAGLLREDFATAFERDPVAQQVERSLEKAPVEVERGELSRRPVLGAFLGGEEPPGPEEANRKAEELMASAKETGRERVEAGSGWARVISVPLPEASASEKASEYLAPARRYAQEQEVSESLVLAVMHTESSFNPMARSHIPAYGLMQIVPESAGRDATRLLTGRSRVLAPSYLYNPENNIRIGAAYLHLLYYRYMAKVRERESRLYCTIAGYNTGAGNVARTFTGDTNMAAAAERINGRSGGEVYRTLVRELPYEETKHYLERVARRIQAYRDL</sequence>
<dbReference type="PANTHER" id="PTHR37423">
    <property type="entry name" value="SOLUBLE LYTIC MUREIN TRANSGLYCOSYLASE-RELATED"/>
    <property type="match status" value="1"/>
</dbReference>
<dbReference type="SUPFAM" id="SSF53955">
    <property type="entry name" value="Lysozyme-like"/>
    <property type="match status" value="1"/>
</dbReference>
<dbReference type="EMBL" id="NRSH01000031">
    <property type="protein sequence ID" value="MBK1726257.1"/>
    <property type="molecule type" value="Genomic_DNA"/>
</dbReference>
<dbReference type="CDD" id="cd16893">
    <property type="entry name" value="LT_MltC_MltE"/>
    <property type="match status" value="1"/>
</dbReference>
<evidence type="ECO:0000256" key="2">
    <source>
        <dbReference type="SAM" id="MobiDB-lite"/>
    </source>
</evidence>
<proteinExistence type="inferred from homology"/>
<evidence type="ECO:0000313" key="4">
    <source>
        <dbReference type="EMBL" id="MBK1726257.1"/>
    </source>
</evidence>
<feature type="compositionally biased region" description="Polar residues" evidence="2">
    <location>
        <begin position="128"/>
        <end position="151"/>
    </location>
</feature>
<evidence type="ECO:0000256" key="1">
    <source>
        <dbReference type="ARBA" id="ARBA00007734"/>
    </source>
</evidence>
<dbReference type="Pfam" id="PF01464">
    <property type="entry name" value="SLT"/>
    <property type="match status" value="1"/>
</dbReference>
<comment type="caution">
    <text evidence="4">The sequence shown here is derived from an EMBL/GenBank/DDBJ whole genome shotgun (WGS) entry which is preliminary data.</text>
</comment>
<dbReference type="InterPro" id="IPR023346">
    <property type="entry name" value="Lysozyme-like_dom_sf"/>
</dbReference>
<dbReference type="PANTHER" id="PTHR37423:SF2">
    <property type="entry name" value="MEMBRANE-BOUND LYTIC MUREIN TRANSGLYCOSYLASE C"/>
    <property type="match status" value="1"/>
</dbReference>
<feature type="region of interest" description="Disordered" evidence="2">
    <location>
        <begin position="107"/>
        <end position="156"/>
    </location>
</feature>
<dbReference type="InterPro" id="IPR008258">
    <property type="entry name" value="Transglycosylase_SLT_dom_1"/>
</dbReference>
<protein>
    <recommendedName>
        <fullName evidence="3">Transglycosylase SLT domain-containing protein</fullName>
    </recommendedName>
</protein>
<evidence type="ECO:0000313" key="5">
    <source>
        <dbReference type="Proteomes" id="UP000738126"/>
    </source>
</evidence>
<dbReference type="Gene3D" id="1.10.530.10">
    <property type="match status" value="1"/>
</dbReference>
<comment type="similarity">
    <text evidence="1">Belongs to the transglycosylase Slt family.</text>
</comment>
<reference evidence="4 5" key="1">
    <citation type="journal article" date="2020" name="Microorganisms">
        <title>Osmotic Adaptation and Compatible Solute Biosynthesis of Phototrophic Bacteria as Revealed from Genome Analyses.</title>
        <authorList>
            <person name="Imhoff J.F."/>
            <person name="Rahn T."/>
            <person name="Kunzel S."/>
            <person name="Keller A."/>
            <person name="Neulinger S.C."/>
        </authorList>
    </citation>
    <scope>NUCLEOTIDE SEQUENCE [LARGE SCALE GENOMIC DNA]</scope>
    <source>
        <strain evidence="4 5">DSM 15116</strain>
    </source>
</reference>
<accession>A0ABS1E500</accession>
<gene>
    <name evidence="4" type="ORF">CKO13_04295</name>
</gene>
<evidence type="ECO:0000259" key="3">
    <source>
        <dbReference type="Pfam" id="PF01464"/>
    </source>
</evidence>
<organism evidence="4 5">
    <name type="scientific">Halorhodospira neutriphila</name>
    <dbReference type="NCBI Taxonomy" id="168379"/>
    <lineage>
        <taxon>Bacteria</taxon>
        <taxon>Pseudomonadati</taxon>
        <taxon>Pseudomonadota</taxon>
        <taxon>Gammaproteobacteria</taxon>
        <taxon>Chromatiales</taxon>
        <taxon>Ectothiorhodospiraceae</taxon>
        <taxon>Halorhodospira</taxon>
    </lineage>
</organism>
<dbReference type="PROSITE" id="PS00922">
    <property type="entry name" value="TRANSGLYCOSYLASE"/>
    <property type="match status" value="1"/>
</dbReference>
<feature type="domain" description="Transglycosylase SLT" evidence="3">
    <location>
        <begin position="274"/>
        <end position="392"/>
    </location>
</feature>
<keyword evidence="5" id="KW-1185">Reference proteome</keyword>
<name>A0ABS1E500_9GAMM</name>